<reference evidence="2" key="2">
    <citation type="submission" date="2016-02" db="EMBL/GenBank/DDBJ databases">
        <title>Draft genome sequence of five rapidly growing Mycobacterium species.</title>
        <authorList>
            <person name="Katahira K."/>
            <person name="Gotou Y."/>
            <person name="Iida K."/>
            <person name="Ogura Y."/>
            <person name="Hayashi T."/>
        </authorList>
    </citation>
    <scope>NUCLEOTIDE SEQUENCE [LARGE SCALE GENOMIC DNA]</scope>
    <source>
        <strain evidence="2">JCM6362</strain>
    </source>
</reference>
<sequence>MGTTAAKSEPNPVRNDLEPLTKRFPALGTPVAALWVSGEMGDSRVPGPSTYWLDSVIELTPDTAATLVDKYQPAPTTEQPDVWKTLTNALPGSSYLTSDALDGAFSSARLNARAYLAVGSPVVVITAMGQ</sequence>
<proteinExistence type="predicted"/>
<dbReference type="Proteomes" id="UP000069654">
    <property type="component" value="Unassembled WGS sequence"/>
</dbReference>
<evidence type="ECO:0000313" key="1">
    <source>
        <dbReference type="EMBL" id="GAT17231.1"/>
    </source>
</evidence>
<name>A0A117INN7_MYCTH</name>
<protein>
    <submittedName>
        <fullName evidence="1">Uncharacterized protein</fullName>
    </submittedName>
</protein>
<reference evidence="1 2" key="1">
    <citation type="journal article" date="2016" name="Genome Announc.">
        <title>Draft Genome Sequences of Five Rapidly Growing Mycobacterium Species, M. thermoresistibile, M. fortuitum subsp. acetamidolyticum, M. canariasense, M. brisbanense, and M. novocastrense.</title>
        <authorList>
            <person name="Katahira K."/>
            <person name="Ogura Y."/>
            <person name="Gotoh Y."/>
            <person name="Hayashi T."/>
        </authorList>
    </citation>
    <scope>NUCLEOTIDE SEQUENCE [LARGE SCALE GENOMIC DNA]</scope>
    <source>
        <strain evidence="1 2">JCM6362</strain>
    </source>
</reference>
<dbReference type="EMBL" id="BCTB01000052">
    <property type="protein sequence ID" value="GAT17231.1"/>
    <property type="molecule type" value="Genomic_DNA"/>
</dbReference>
<organism evidence="1 2">
    <name type="scientific">Mycolicibacterium thermoresistibile</name>
    <name type="common">Mycobacterium thermoresistibile</name>
    <dbReference type="NCBI Taxonomy" id="1797"/>
    <lineage>
        <taxon>Bacteria</taxon>
        <taxon>Bacillati</taxon>
        <taxon>Actinomycetota</taxon>
        <taxon>Actinomycetes</taxon>
        <taxon>Mycobacteriales</taxon>
        <taxon>Mycobacteriaceae</taxon>
        <taxon>Mycolicibacterium</taxon>
    </lineage>
</organism>
<gene>
    <name evidence="1" type="ORF">RMCT_4200</name>
</gene>
<comment type="caution">
    <text evidence="1">The sequence shown here is derived from an EMBL/GenBank/DDBJ whole genome shotgun (WGS) entry which is preliminary data.</text>
</comment>
<dbReference type="AlphaFoldDB" id="A0A117INN7"/>
<evidence type="ECO:0000313" key="2">
    <source>
        <dbReference type="Proteomes" id="UP000069654"/>
    </source>
</evidence>
<accession>A0A117INN7</accession>